<name>B4R909_PHEZH</name>
<protein>
    <recommendedName>
        <fullName evidence="4">DUF4136 domain-containing protein</fullName>
    </recommendedName>
</protein>
<feature type="compositionally biased region" description="Low complexity" evidence="1">
    <location>
        <begin position="152"/>
        <end position="164"/>
    </location>
</feature>
<evidence type="ECO:0000313" key="2">
    <source>
        <dbReference type="EMBL" id="ACG77679.1"/>
    </source>
</evidence>
<dbReference type="NCBIfam" id="NF047637">
    <property type="entry name" value="lipo_CC0125"/>
    <property type="match status" value="1"/>
</dbReference>
<dbReference type="Proteomes" id="UP000001868">
    <property type="component" value="Chromosome"/>
</dbReference>
<feature type="compositionally biased region" description="Basic and acidic residues" evidence="1">
    <location>
        <begin position="22"/>
        <end position="33"/>
    </location>
</feature>
<feature type="region of interest" description="Disordered" evidence="1">
    <location>
        <begin position="1"/>
        <end position="209"/>
    </location>
</feature>
<evidence type="ECO:0008006" key="4">
    <source>
        <dbReference type="Google" id="ProtNLM"/>
    </source>
</evidence>
<dbReference type="HOGENOM" id="CLU_729280_0_0_5"/>
<keyword evidence="3" id="KW-1185">Reference proteome</keyword>
<dbReference type="KEGG" id="pzu:PHZ_c1265"/>
<feature type="compositionally biased region" description="Basic and acidic residues" evidence="1">
    <location>
        <begin position="51"/>
        <end position="66"/>
    </location>
</feature>
<feature type="compositionally biased region" description="Basic residues" evidence="1">
    <location>
        <begin position="127"/>
        <end position="140"/>
    </location>
</feature>
<proteinExistence type="predicted"/>
<dbReference type="STRING" id="450851.PHZ_c1265"/>
<dbReference type="EMBL" id="CP000747">
    <property type="protein sequence ID" value="ACG77679.1"/>
    <property type="molecule type" value="Genomic_DNA"/>
</dbReference>
<accession>B4R909</accession>
<dbReference type="eggNOG" id="ENOG50337DP">
    <property type="taxonomic scope" value="Bacteria"/>
</dbReference>
<evidence type="ECO:0000256" key="1">
    <source>
        <dbReference type="SAM" id="MobiDB-lite"/>
    </source>
</evidence>
<organism evidence="2 3">
    <name type="scientific">Phenylobacterium zucineum (strain HLK1)</name>
    <dbReference type="NCBI Taxonomy" id="450851"/>
    <lineage>
        <taxon>Bacteria</taxon>
        <taxon>Pseudomonadati</taxon>
        <taxon>Pseudomonadota</taxon>
        <taxon>Alphaproteobacteria</taxon>
        <taxon>Caulobacterales</taxon>
        <taxon>Caulobacteraceae</taxon>
        <taxon>Phenylobacterium</taxon>
    </lineage>
</organism>
<evidence type="ECO:0000313" key="3">
    <source>
        <dbReference type="Proteomes" id="UP000001868"/>
    </source>
</evidence>
<reference evidence="2 3" key="1">
    <citation type="journal article" date="2008" name="BMC Genomics">
        <title>Complete genome of Phenylobacterium zucineum - a novel facultative intracellular bacterium isolated from human erythroleukemia cell line K562.</title>
        <authorList>
            <person name="Luo Y."/>
            <person name="Xu X."/>
            <person name="Ding Z."/>
            <person name="Liu Z."/>
            <person name="Zhang B."/>
            <person name="Yan Z."/>
            <person name="Sun J."/>
            <person name="Hu S."/>
            <person name="Hu X."/>
        </authorList>
    </citation>
    <scope>NUCLEOTIDE SEQUENCE [LARGE SCALE GENOMIC DNA]</scope>
    <source>
        <strain evidence="2 3">HLK1</strain>
    </source>
</reference>
<gene>
    <name evidence="2" type="ordered locus">PHZ_c1265</name>
</gene>
<sequence>MGFREARQGAAAADPPAGPRHVRGDPDRQDQARRRFSRQGADEAGLFQDLPGDRHAGRARAGEGRHRPAAPAGGGGARGLHAGLRARPSRRRSRRLPLPDPEGGRRRGPGRAVPRDRSDAPAPGPSGRRRPPDRRRRPVRRRPDGRRPARPAPDAARPGARLPPSGGRDEAAGSRAAVRHGRAHPGAGARLSRNGAARSPFRATSSGSRRVFAGRARPMKRLIVPALLAMALSACATAPTVYQPAAGPSAVGYSEYRIEPGRYRVTFRGGAGASPEHVTDLALLRAADLALAEGYDWFQVTDRFLQGQPDRGPRIGLGVGGADFGRRSSVGLGVGTSFNLGGGPAVTATLEVLMGRGERPRGLNVYDARGLRQSLGPRV</sequence>
<dbReference type="AlphaFoldDB" id="B4R909"/>